<protein>
    <submittedName>
        <fullName evidence="1">Uncharacterized protein</fullName>
    </submittedName>
</protein>
<gene>
    <name evidence="1" type="ORF">BU25DRAFT_3492</name>
</gene>
<evidence type="ECO:0000313" key="1">
    <source>
        <dbReference type="EMBL" id="KAF2633300.1"/>
    </source>
</evidence>
<name>A0ACB6SG68_9PLEO</name>
<sequence>MRAISKHPPTGGHETGGHKFHQGKYADTMCKTKVYKIKHELDWPGWSEERIARAEKNWHYCLKWLRAFREHFAEPAEVFKKREQVYRRQAVLQALSKSKQALLPAQNVSTYHSAGASFATVDNNSETDVDTAEFVRILRGEYERLKKIEQRQQ</sequence>
<reference evidence="1" key="1">
    <citation type="journal article" date="2020" name="Stud. Mycol.">
        <title>101 Dothideomycetes genomes: a test case for predicting lifestyles and emergence of pathogens.</title>
        <authorList>
            <person name="Haridas S."/>
            <person name="Albert R."/>
            <person name="Binder M."/>
            <person name="Bloem J."/>
            <person name="Labutti K."/>
            <person name="Salamov A."/>
            <person name="Andreopoulos B."/>
            <person name="Baker S."/>
            <person name="Barry K."/>
            <person name="Bills G."/>
            <person name="Bluhm B."/>
            <person name="Cannon C."/>
            <person name="Castanera R."/>
            <person name="Culley D."/>
            <person name="Daum C."/>
            <person name="Ezra D."/>
            <person name="Gonzalez J."/>
            <person name="Henrissat B."/>
            <person name="Kuo A."/>
            <person name="Liang C."/>
            <person name="Lipzen A."/>
            <person name="Lutzoni F."/>
            <person name="Magnuson J."/>
            <person name="Mondo S."/>
            <person name="Nolan M."/>
            <person name="Ohm R."/>
            <person name="Pangilinan J."/>
            <person name="Park H.-J."/>
            <person name="Ramirez L."/>
            <person name="Alfaro M."/>
            <person name="Sun H."/>
            <person name="Tritt A."/>
            <person name="Yoshinaga Y."/>
            <person name="Zwiers L.-H."/>
            <person name="Turgeon B."/>
            <person name="Goodwin S."/>
            <person name="Spatafora J."/>
            <person name="Crous P."/>
            <person name="Grigoriev I."/>
        </authorList>
    </citation>
    <scope>NUCLEOTIDE SEQUENCE</scope>
    <source>
        <strain evidence="1">CBS 525.71</strain>
    </source>
</reference>
<proteinExistence type="predicted"/>
<keyword evidence="2" id="KW-1185">Reference proteome</keyword>
<organism evidence="1 2">
    <name type="scientific">Macroventuria anomochaeta</name>
    <dbReference type="NCBI Taxonomy" id="301207"/>
    <lineage>
        <taxon>Eukaryota</taxon>
        <taxon>Fungi</taxon>
        <taxon>Dikarya</taxon>
        <taxon>Ascomycota</taxon>
        <taxon>Pezizomycotina</taxon>
        <taxon>Dothideomycetes</taxon>
        <taxon>Pleosporomycetidae</taxon>
        <taxon>Pleosporales</taxon>
        <taxon>Pleosporineae</taxon>
        <taxon>Didymellaceae</taxon>
        <taxon>Macroventuria</taxon>
    </lineage>
</organism>
<dbReference type="Proteomes" id="UP000799754">
    <property type="component" value="Unassembled WGS sequence"/>
</dbReference>
<dbReference type="EMBL" id="MU006701">
    <property type="protein sequence ID" value="KAF2633300.1"/>
    <property type="molecule type" value="Genomic_DNA"/>
</dbReference>
<accession>A0ACB6SG68</accession>
<comment type="caution">
    <text evidence="1">The sequence shown here is derived from an EMBL/GenBank/DDBJ whole genome shotgun (WGS) entry which is preliminary data.</text>
</comment>
<evidence type="ECO:0000313" key="2">
    <source>
        <dbReference type="Proteomes" id="UP000799754"/>
    </source>
</evidence>